<dbReference type="PANTHER" id="PTHR33119:SF1">
    <property type="entry name" value="FE2OG DIOXYGENASE DOMAIN-CONTAINING PROTEIN"/>
    <property type="match status" value="1"/>
</dbReference>
<dbReference type="STRING" id="1073089.A0A1L9S0Z5"/>
<organism evidence="2 3">
    <name type="scientific">Aspergillus wentii DTO 134E9</name>
    <dbReference type="NCBI Taxonomy" id="1073089"/>
    <lineage>
        <taxon>Eukaryota</taxon>
        <taxon>Fungi</taxon>
        <taxon>Dikarya</taxon>
        <taxon>Ascomycota</taxon>
        <taxon>Pezizomycotina</taxon>
        <taxon>Eurotiomycetes</taxon>
        <taxon>Eurotiomycetidae</taxon>
        <taxon>Eurotiales</taxon>
        <taxon>Aspergillaceae</taxon>
        <taxon>Aspergillus</taxon>
        <taxon>Aspergillus subgen. Cremei</taxon>
    </lineage>
</organism>
<dbReference type="AlphaFoldDB" id="A0A1L9S0Z5"/>
<dbReference type="Proteomes" id="UP000184383">
    <property type="component" value="Unassembled WGS sequence"/>
</dbReference>
<feature type="domain" description="DUF4246" evidence="1">
    <location>
        <begin position="66"/>
        <end position="98"/>
    </location>
</feature>
<evidence type="ECO:0000259" key="1">
    <source>
        <dbReference type="Pfam" id="PF14033"/>
    </source>
</evidence>
<dbReference type="RefSeq" id="XP_040694508.1">
    <property type="nucleotide sequence ID" value="XM_040831767.1"/>
</dbReference>
<dbReference type="InterPro" id="IPR025340">
    <property type="entry name" value="DUF4246"/>
</dbReference>
<keyword evidence="3" id="KW-1185">Reference proteome</keyword>
<sequence length="98" mass="11359">MMGYMIKEAQWTVEEHRKTGIVNVFDVGVVESDTIISEEEKEALKSAVWPLEDIPEELMRVDRGMSRDSHRKILALFLVDPNMRVISSANMPPQREDW</sequence>
<dbReference type="Pfam" id="PF14033">
    <property type="entry name" value="DUF4246"/>
    <property type="match status" value="2"/>
</dbReference>
<reference evidence="3" key="1">
    <citation type="journal article" date="2017" name="Genome Biol.">
        <title>Comparative genomics reveals high biological diversity and specific adaptations in the industrially and medically important fungal genus Aspergillus.</title>
        <authorList>
            <person name="de Vries R.P."/>
            <person name="Riley R."/>
            <person name="Wiebenga A."/>
            <person name="Aguilar-Osorio G."/>
            <person name="Amillis S."/>
            <person name="Uchima C.A."/>
            <person name="Anderluh G."/>
            <person name="Asadollahi M."/>
            <person name="Askin M."/>
            <person name="Barry K."/>
            <person name="Battaglia E."/>
            <person name="Bayram O."/>
            <person name="Benocci T."/>
            <person name="Braus-Stromeyer S.A."/>
            <person name="Caldana C."/>
            <person name="Canovas D."/>
            <person name="Cerqueira G.C."/>
            <person name="Chen F."/>
            <person name="Chen W."/>
            <person name="Choi C."/>
            <person name="Clum A."/>
            <person name="Dos Santos R.A."/>
            <person name="Damasio A.R."/>
            <person name="Diallinas G."/>
            <person name="Emri T."/>
            <person name="Fekete E."/>
            <person name="Flipphi M."/>
            <person name="Freyberg S."/>
            <person name="Gallo A."/>
            <person name="Gournas C."/>
            <person name="Habgood R."/>
            <person name="Hainaut M."/>
            <person name="Harispe M.L."/>
            <person name="Henrissat B."/>
            <person name="Hilden K.S."/>
            <person name="Hope R."/>
            <person name="Hossain A."/>
            <person name="Karabika E."/>
            <person name="Karaffa L."/>
            <person name="Karanyi Z."/>
            <person name="Krasevec N."/>
            <person name="Kuo A."/>
            <person name="Kusch H."/>
            <person name="LaButti K."/>
            <person name="Lagendijk E.L."/>
            <person name="Lapidus A."/>
            <person name="Levasseur A."/>
            <person name="Lindquist E."/>
            <person name="Lipzen A."/>
            <person name="Logrieco A.F."/>
            <person name="MacCabe A."/>
            <person name="Maekelae M.R."/>
            <person name="Malavazi I."/>
            <person name="Melin P."/>
            <person name="Meyer V."/>
            <person name="Mielnichuk N."/>
            <person name="Miskei M."/>
            <person name="Molnar A.P."/>
            <person name="Mule G."/>
            <person name="Ngan C.Y."/>
            <person name="Orejas M."/>
            <person name="Orosz E."/>
            <person name="Ouedraogo J.P."/>
            <person name="Overkamp K.M."/>
            <person name="Park H.-S."/>
            <person name="Perrone G."/>
            <person name="Piumi F."/>
            <person name="Punt P.J."/>
            <person name="Ram A.F."/>
            <person name="Ramon A."/>
            <person name="Rauscher S."/>
            <person name="Record E."/>
            <person name="Riano-Pachon D.M."/>
            <person name="Robert V."/>
            <person name="Roehrig J."/>
            <person name="Ruller R."/>
            <person name="Salamov A."/>
            <person name="Salih N.S."/>
            <person name="Samson R.A."/>
            <person name="Sandor E."/>
            <person name="Sanguinetti M."/>
            <person name="Schuetze T."/>
            <person name="Sepcic K."/>
            <person name="Shelest E."/>
            <person name="Sherlock G."/>
            <person name="Sophianopoulou V."/>
            <person name="Squina F.M."/>
            <person name="Sun H."/>
            <person name="Susca A."/>
            <person name="Todd R.B."/>
            <person name="Tsang A."/>
            <person name="Unkles S.E."/>
            <person name="van de Wiele N."/>
            <person name="van Rossen-Uffink D."/>
            <person name="Oliveira J.V."/>
            <person name="Vesth T.C."/>
            <person name="Visser J."/>
            <person name="Yu J.-H."/>
            <person name="Zhou M."/>
            <person name="Andersen M.R."/>
            <person name="Archer D.B."/>
            <person name="Baker S.E."/>
            <person name="Benoit I."/>
            <person name="Brakhage A.A."/>
            <person name="Braus G.H."/>
            <person name="Fischer R."/>
            <person name="Frisvad J.C."/>
            <person name="Goldman G.H."/>
            <person name="Houbraken J."/>
            <person name="Oakley B."/>
            <person name="Pocsi I."/>
            <person name="Scazzocchio C."/>
            <person name="Seiboth B."/>
            <person name="vanKuyk P.A."/>
            <person name="Wortman J."/>
            <person name="Dyer P.S."/>
            <person name="Grigoriev I.V."/>
        </authorList>
    </citation>
    <scope>NUCLEOTIDE SEQUENCE [LARGE SCALE GENOMIC DNA]</scope>
    <source>
        <strain evidence="3">DTO 134E9</strain>
    </source>
</reference>
<dbReference type="OrthoDB" id="4510369at2759"/>
<name>A0A1L9S0Z5_ASPWE</name>
<accession>A0A1L9S0Z5</accession>
<evidence type="ECO:0000313" key="2">
    <source>
        <dbReference type="EMBL" id="OJJ40832.1"/>
    </source>
</evidence>
<dbReference type="EMBL" id="KV878209">
    <property type="protein sequence ID" value="OJJ40832.1"/>
    <property type="molecule type" value="Genomic_DNA"/>
</dbReference>
<dbReference type="GeneID" id="63747615"/>
<dbReference type="PANTHER" id="PTHR33119">
    <property type="entry name" value="IFI3P"/>
    <property type="match status" value="1"/>
</dbReference>
<dbReference type="InterPro" id="IPR049192">
    <property type="entry name" value="DUF4246_C"/>
</dbReference>
<protein>
    <recommendedName>
        <fullName evidence="1">DUF4246 domain-containing protein</fullName>
    </recommendedName>
</protein>
<proteinExistence type="predicted"/>
<gene>
    <name evidence="2" type="ORF">ASPWEDRAFT_178657</name>
</gene>
<evidence type="ECO:0000313" key="3">
    <source>
        <dbReference type="Proteomes" id="UP000184383"/>
    </source>
</evidence>
<feature type="domain" description="DUF4246" evidence="1">
    <location>
        <begin position="1"/>
        <end position="61"/>
    </location>
</feature>
<dbReference type="VEuPathDB" id="FungiDB:ASPWEDRAFT_178657"/>